<name>A0ABW3HGG1_9GAMM</name>
<evidence type="ECO:0000259" key="6">
    <source>
        <dbReference type="Pfam" id="PF01545"/>
    </source>
</evidence>
<feature type="transmembrane region" description="Helical" evidence="5">
    <location>
        <begin position="32"/>
        <end position="49"/>
    </location>
</feature>
<gene>
    <name evidence="7" type="ORF">ACFQ0F_02845</name>
</gene>
<comment type="caution">
    <text evidence="7">The sequence shown here is derived from an EMBL/GenBank/DDBJ whole genome shotgun (WGS) entry which is preliminary data.</text>
</comment>
<evidence type="ECO:0000256" key="3">
    <source>
        <dbReference type="ARBA" id="ARBA00022989"/>
    </source>
</evidence>
<dbReference type="Proteomes" id="UP001597044">
    <property type="component" value="Unassembled WGS sequence"/>
</dbReference>
<evidence type="ECO:0000256" key="5">
    <source>
        <dbReference type="SAM" id="Phobius"/>
    </source>
</evidence>
<reference evidence="8" key="1">
    <citation type="journal article" date="2019" name="Int. J. Syst. Evol. Microbiol.">
        <title>The Global Catalogue of Microorganisms (GCM) 10K type strain sequencing project: providing services to taxonomists for standard genome sequencing and annotation.</title>
        <authorList>
            <consortium name="The Broad Institute Genomics Platform"/>
            <consortium name="The Broad Institute Genome Sequencing Center for Infectious Disease"/>
            <person name="Wu L."/>
            <person name="Ma J."/>
        </authorList>
    </citation>
    <scope>NUCLEOTIDE SEQUENCE [LARGE SCALE GENOMIC DNA]</scope>
    <source>
        <strain evidence="8">CCUG 63419</strain>
    </source>
</reference>
<evidence type="ECO:0000256" key="1">
    <source>
        <dbReference type="ARBA" id="ARBA00004141"/>
    </source>
</evidence>
<comment type="subcellular location">
    <subcellularLocation>
        <location evidence="1">Membrane</location>
        <topology evidence="1">Multi-pass membrane protein</topology>
    </subcellularLocation>
</comment>
<proteinExistence type="predicted"/>
<evidence type="ECO:0000256" key="4">
    <source>
        <dbReference type="ARBA" id="ARBA00023136"/>
    </source>
</evidence>
<accession>A0ABW3HGG1</accession>
<evidence type="ECO:0000313" key="7">
    <source>
        <dbReference type="EMBL" id="MFD0949338.1"/>
    </source>
</evidence>
<evidence type="ECO:0000313" key="8">
    <source>
        <dbReference type="Proteomes" id="UP001597044"/>
    </source>
</evidence>
<keyword evidence="3 5" id="KW-1133">Transmembrane helix</keyword>
<feature type="transmembrane region" description="Helical" evidence="5">
    <location>
        <begin position="55"/>
        <end position="77"/>
    </location>
</feature>
<dbReference type="RefSeq" id="WP_379072073.1">
    <property type="nucleotide sequence ID" value="NZ_JBHTIT010000001.1"/>
</dbReference>
<dbReference type="Pfam" id="PF01545">
    <property type="entry name" value="Cation_efflux"/>
    <property type="match status" value="1"/>
</dbReference>
<dbReference type="Gene3D" id="1.20.1510.10">
    <property type="entry name" value="Cation efflux protein transmembrane domain"/>
    <property type="match status" value="1"/>
</dbReference>
<dbReference type="EMBL" id="JBHTIT010000001">
    <property type="protein sequence ID" value="MFD0949338.1"/>
    <property type="molecule type" value="Genomic_DNA"/>
</dbReference>
<protein>
    <submittedName>
        <fullName evidence="7">Cation transporter</fullName>
    </submittedName>
</protein>
<dbReference type="InterPro" id="IPR058533">
    <property type="entry name" value="Cation_efflux_TM"/>
</dbReference>
<evidence type="ECO:0000256" key="2">
    <source>
        <dbReference type="ARBA" id="ARBA00022692"/>
    </source>
</evidence>
<keyword evidence="2 5" id="KW-0812">Transmembrane</keyword>
<sequence>MLSNVGVALMLYRYRTGDSNMQSVWICSRNDAIGNVAVMGAAGAVWFTASAWPDVIVAFAMAALAISGAIQISRSALLELRQA</sequence>
<feature type="domain" description="Cation efflux protein transmembrane" evidence="6">
    <location>
        <begin position="7"/>
        <end position="80"/>
    </location>
</feature>
<dbReference type="SUPFAM" id="SSF161111">
    <property type="entry name" value="Cation efflux protein transmembrane domain-like"/>
    <property type="match status" value="1"/>
</dbReference>
<organism evidence="7 8">
    <name type="scientific">Paraperlucidibaca wandonensis</name>
    <dbReference type="NCBI Taxonomy" id="1268273"/>
    <lineage>
        <taxon>Bacteria</taxon>
        <taxon>Pseudomonadati</taxon>
        <taxon>Pseudomonadota</taxon>
        <taxon>Gammaproteobacteria</taxon>
        <taxon>Moraxellales</taxon>
        <taxon>Moraxellaceae</taxon>
        <taxon>Paraperlucidibaca</taxon>
    </lineage>
</organism>
<keyword evidence="4 5" id="KW-0472">Membrane</keyword>
<keyword evidence="8" id="KW-1185">Reference proteome</keyword>
<dbReference type="InterPro" id="IPR027469">
    <property type="entry name" value="Cation_efflux_TMD_sf"/>
</dbReference>